<feature type="region of interest" description="Disordered" evidence="1">
    <location>
        <begin position="842"/>
        <end position="907"/>
    </location>
</feature>
<proteinExistence type="predicted"/>
<sequence>QCPAGSFSPSPGSVNCIFCAKGSYSSRVGSASCTPCPRGFYQPQANQTHCKSSQARVVYVDTEGRSEQRMCPLGKYSGAAASECTVCPSGTFADQVGSTTAASALLEAGVRQAPHLASFAKQAHSQLETLLTALCAQQALSLTAQAAASARNVPLAPTPANQVPENANIVKEPQILLCSRIANSIIRVNSASECRIVFVIAAAQVQFDPDTDSEHEEEEGWLTADEGEDEEEEDLHLQPNEDTECLPNDDWAAREAGQDQRPDAELEFLGMPGVNPDLPRPETANDDPAAFFNLFLTADLLQQLCAWTNARAWRKFDELQASMPNLPQRFSAWKDVTVDEMKKFVAMSLNMGIRSTLLICTVRADRGVPDGLRGIQVHQAPSCTFMRKGNVLALKIVDRKSSGLKKVYFLDTQGVAQLHPVHQIVQNELVIQQKQQTVVSYNKFMGGVDRLDSALQPYNPCQRTQKWPTKLGAHLFLVHARNGWVVYRSFGGRVRAGRAQQQPAVAYQQHSLKRIKATEAQARPTKRRRQCYRNCLLLRLMGRKGGSDRPADVAQQALVRAICRHLSHGTCPCFHITLGCRGREHHSVPSARQDVVAQHAPQLRQSRDAQGLALDDEGRIPYLLQPCQSWCRQGRLRDCKMLQSATGHLGQARVAGLNVAQGRQHPPTAAIEPLRESGGPGHCGKRRIEEGRRGRRGGRKNAVVDDESLFPFGALAQEAPEQPWQTGRSQVLKIAVMGAQDGGRAVRAMSTLRRLLGRTSRRRRAASPNSAAMSEMSAVSPPALAGSIVSSPSSTLAEAAAGGSGPSSASWMASRGRFRLTGLAGRSDGFRPLVAEPILEEESDYEAPEDSHSEPDAPSDSGPAAPSGDIGAAAPGPCDRRAASEPASGAGWHPVPPPLSARAHAPPPVAAVTPVAAAPQPLPTPVVETDGSWHLVVLSTALIAGLTMHWLLLLELFLRLPNC</sequence>
<dbReference type="InterPro" id="IPR029526">
    <property type="entry name" value="PGBD"/>
</dbReference>
<dbReference type="PANTHER" id="PTHR46599:SF3">
    <property type="entry name" value="PIGGYBAC TRANSPOSABLE ELEMENT-DERIVED PROTEIN 4"/>
    <property type="match status" value="1"/>
</dbReference>
<feature type="region of interest" description="Disordered" evidence="1">
    <location>
        <begin position="753"/>
        <end position="779"/>
    </location>
</feature>
<reference evidence="5" key="1">
    <citation type="submission" date="2016-11" db="UniProtKB">
        <authorList>
            <consortium name="WormBaseParasite"/>
        </authorList>
    </citation>
    <scope>IDENTIFICATION</scope>
</reference>
<feature type="region of interest" description="Disordered" evidence="1">
    <location>
        <begin position="673"/>
        <end position="702"/>
    </location>
</feature>
<dbReference type="WBParaSite" id="maker-uti_cns_0046445-snap-gene-0.1-mRNA-1">
    <property type="protein sequence ID" value="maker-uti_cns_0046445-snap-gene-0.1-mRNA-1"/>
    <property type="gene ID" value="maker-uti_cns_0046445-snap-gene-0.1"/>
</dbReference>
<evidence type="ECO:0000313" key="5">
    <source>
        <dbReference type="WBParaSite" id="maker-uti_cns_0046445-snap-gene-0.1-mRNA-1"/>
    </source>
</evidence>
<dbReference type="AlphaFoldDB" id="A0A1I8JA47"/>
<evidence type="ECO:0000259" key="2">
    <source>
        <dbReference type="Pfam" id="PF07699"/>
    </source>
</evidence>
<dbReference type="SMART" id="SM01411">
    <property type="entry name" value="Ephrin_rec_like"/>
    <property type="match status" value="2"/>
</dbReference>
<feature type="domain" description="Tyrosine-protein kinase ephrin type A/B receptor-like" evidence="2">
    <location>
        <begin position="22"/>
        <end position="51"/>
    </location>
</feature>
<feature type="domain" description="PiggyBac transposable element-derived protein" evidence="3">
    <location>
        <begin position="287"/>
        <end position="353"/>
    </location>
</feature>
<dbReference type="Gene3D" id="2.10.50.10">
    <property type="entry name" value="Tumor Necrosis Factor Receptor, subunit A, domain 2"/>
    <property type="match status" value="1"/>
</dbReference>
<evidence type="ECO:0000313" key="4">
    <source>
        <dbReference type="Proteomes" id="UP000095280"/>
    </source>
</evidence>
<organism evidence="4 5">
    <name type="scientific">Macrostomum lignano</name>
    <dbReference type="NCBI Taxonomy" id="282301"/>
    <lineage>
        <taxon>Eukaryota</taxon>
        <taxon>Metazoa</taxon>
        <taxon>Spiralia</taxon>
        <taxon>Lophotrochozoa</taxon>
        <taxon>Platyhelminthes</taxon>
        <taxon>Rhabditophora</taxon>
        <taxon>Macrostomorpha</taxon>
        <taxon>Macrostomida</taxon>
        <taxon>Macrostomidae</taxon>
        <taxon>Macrostomum</taxon>
    </lineage>
</organism>
<feature type="compositionally biased region" description="Acidic residues" evidence="1">
    <location>
        <begin position="209"/>
        <end position="234"/>
    </location>
</feature>
<feature type="region of interest" description="Disordered" evidence="1">
    <location>
        <begin position="209"/>
        <end position="248"/>
    </location>
</feature>
<dbReference type="Pfam" id="PF07699">
    <property type="entry name" value="Ephrin_rec_like"/>
    <property type="match status" value="1"/>
</dbReference>
<dbReference type="SUPFAM" id="SSF57184">
    <property type="entry name" value="Growth factor receptor domain"/>
    <property type="match status" value="1"/>
</dbReference>
<feature type="compositionally biased region" description="Low complexity" evidence="1">
    <location>
        <begin position="856"/>
        <end position="869"/>
    </location>
</feature>
<name>A0A1I8JA47_9PLAT</name>
<feature type="compositionally biased region" description="Basic residues" evidence="1">
    <location>
        <begin position="755"/>
        <end position="765"/>
    </location>
</feature>
<dbReference type="Pfam" id="PF13843">
    <property type="entry name" value="DDE_Tnp_1_7"/>
    <property type="match status" value="1"/>
</dbReference>
<feature type="compositionally biased region" description="Pro residues" evidence="1">
    <location>
        <begin position="894"/>
        <end position="907"/>
    </location>
</feature>
<dbReference type="InterPro" id="IPR011641">
    <property type="entry name" value="Tyr-kin_ephrin_A/B_rcpt-like"/>
</dbReference>
<dbReference type="InterPro" id="IPR009030">
    <property type="entry name" value="Growth_fac_rcpt_cys_sf"/>
</dbReference>
<evidence type="ECO:0000259" key="3">
    <source>
        <dbReference type="Pfam" id="PF13843"/>
    </source>
</evidence>
<evidence type="ECO:0000256" key="1">
    <source>
        <dbReference type="SAM" id="MobiDB-lite"/>
    </source>
</evidence>
<keyword evidence="4" id="KW-1185">Reference proteome</keyword>
<dbReference type="PANTHER" id="PTHR46599">
    <property type="entry name" value="PIGGYBAC TRANSPOSABLE ELEMENT-DERIVED PROTEIN 4"/>
    <property type="match status" value="1"/>
</dbReference>
<accession>A0A1I8JA47</accession>
<protein>
    <submittedName>
        <fullName evidence="5">Ephrin_rec_like domain-containing protein</fullName>
    </submittedName>
</protein>
<dbReference type="Proteomes" id="UP000095280">
    <property type="component" value="Unplaced"/>
</dbReference>